<dbReference type="InterPro" id="IPR038765">
    <property type="entry name" value="Papain-like_cys_pep_sf"/>
</dbReference>
<dbReference type="GO" id="GO:0009636">
    <property type="term" value="P:response to toxic substance"/>
    <property type="evidence" value="ECO:0007669"/>
    <property type="project" value="TreeGrafter"/>
</dbReference>
<dbReference type="PANTHER" id="PTHR10363:SF2">
    <property type="entry name" value="BLEOMYCIN HYDROLASE"/>
    <property type="match status" value="1"/>
</dbReference>
<keyword evidence="1 4" id="KW-0645">Protease</keyword>
<dbReference type="GO" id="GO:0043418">
    <property type="term" value="P:homocysteine catabolic process"/>
    <property type="evidence" value="ECO:0007669"/>
    <property type="project" value="TreeGrafter"/>
</dbReference>
<keyword evidence="3 4" id="KW-0788">Thiol protease</keyword>
<dbReference type="CDD" id="cd00585">
    <property type="entry name" value="Peptidase_C1B"/>
    <property type="match status" value="1"/>
</dbReference>
<keyword evidence="4 6" id="KW-0031">Aminopeptidase</keyword>
<gene>
    <name evidence="6" type="ORF">BOCO_0883</name>
</gene>
<dbReference type="PANTHER" id="PTHR10363">
    <property type="entry name" value="BLEOMYCIN HYDROLASE"/>
    <property type="match status" value="1"/>
</dbReference>
<dbReference type="GO" id="GO:0005737">
    <property type="term" value="C:cytoplasm"/>
    <property type="evidence" value="ECO:0007669"/>
    <property type="project" value="TreeGrafter"/>
</dbReference>
<dbReference type="PROSITE" id="PS00139">
    <property type="entry name" value="THIOL_PROTEASE_CYS"/>
    <property type="match status" value="1"/>
</dbReference>
<comment type="caution">
    <text evidence="6">The sequence shown here is derived from an EMBL/GenBank/DDBJ whole genome shotgun (WGS) entry which is preliminary data.</text>
</comment>
<reference evidence="6 7" key="1">
    <citation type="journal article" date="2017" name="BMC Genomics">
        <title>Comparative genomic and phylogenomic analyses of the Bifidobacteriaceae family.</title>
        <authorList>
            <person name="Lugli G.A."/>
            <person name="Milani C."/>
            <person name="Turroni F."/>
            <person name="Duranti S."/>
            <person name="Mancabelli L."/>
            <person name="Mangifesta M."/>
            <person name="Ferrario C."/>
            <person name="Modesto M."/>
            <person name="Mattarelli P."/>
            <person name="Jiri K."/>
            <person name="van Sinderen D."/>
            <person name="Ventura M."/>
        </authorList>
    </citation>
    <scope>NUCLEOTIDE SEQUENCE [LARGE SCALE GENOMIC DNA]</scope>
    <source>
        <strain evidence="6 7">DSM 22924</strain>
    </source>
</reference>
<dbReference type="Gene3D" id="3.90.70.10">
    <property type="entry name" value="Cysteine proteinases"/>
    <property type="match status" value="1"/>
</dbReference>
<dbReference type="EMBL" id="MWWS01000004">
    <property type="protein sequence ID" value="OZG50366.1"/>
    <property type="molecule type" value="Genomic_DNA"/>
</dbReference>
<feature type="active site" evidence="5">
    <location>
        <position position="73"/>
    </location>
</feature>
<dbReference type="PIRSF" id="PIRSF005700">
    <property type="entry name" value="PepC"/>
    <property type="match status" value="1"/>
</dbReference>
<dbReference type="OrthoDB" id="1111399at2"/>
<accession>A0A261EUP0</accession>
<feature type="active site" evidence="5">
    <location>
        <position position="373"/>
    </location>
</feature>
<feature type="active site" evidence="5">
    <location>
        <position position="396"/>
    </location>
</feature>
<dbReference type="GO" id="GO:0070005">
    <property type="term" value="F:cysteine-type aminopeptidase activity"/>
    <property type="evidence" value="ECO:0007669"/>
    <property type="project" value="InterPro"/>
</dbReference>
<evidence type="ECO:0000256" key="5">
    <source>
        <dbReference type="PIRSR" id="PIRSR005700-1"/>
    </source>
</evidence>
<evidence type="ECO:0000256" key="4">
    <source>
        <dbReference type="PIRNR" id="PIRNR005700"/>
    </source>
</evidence>
<organism evidence="6 7">
    <name type="scientific">Bombiscardovia coagulans</name>
    <dbReference type="NCBI Taxonomy" id="686666"/>
    <lineage>
        <taxon>Bacteria</taxon>
        <taxon>Bacillati</taxon>
        <taxon>Actinomycetota</taxon>
        <taxon>Actinomycetes</taxon>
        <taxon>Bifidobacteriales</taxon>
        <taxon>Bifidobacteriaceae</taxon>
        <taxon>Bombiscardovia</taxon>
    </lineage>
</organism>
<dbReference type="SUPFAM" id="SSF54001">
    <property type="entry name" value="Cysteine proteinases"/>
    <property type="match status" value="1"/>
</dbReference>
<evidence type="ECO:0000313" key="6">
    <source>
        <dbReference type="EMBL" id="OZG50366.1"/>
    </source>
</evidence>
<proteinExistence type="inferred from homology"/>
<protein>
    <recommendedName>
        <fullName evidence="4">Aminopeptidase</fullName>
    </recommendedName>
</protein>
<dbReference type="RefSeq" id="WP_094722850.1">
    <property type="nucleotide sequence ID" value="NZ_MWWS01000004.1"/>
</dbReference>
<dbReference type="AlphaFoldDB" id="A0A261EUP0"/>
<evidence type="ECO:0000256" key="3">
    <source>
        <dbReference type="ARBA" id="ARBA00022807"/>
    </source>
</evidence>
<evidence type="ECO:0000256" key="1">
    <source>
        <dbReference type="ARBA" id="ARBA00022670"/>
    </source>
</evidence>
<sequence>MTVQLNPLSSSALQELRSNFDKREANRLAMNAVTSSGIDPVAHNYDRSRLLQHRFSVTVDNGKVTSQAHSGRCWLFSSLNVARFVARKALNIDTNSPSNPAGDFEFSQNYAMYYDKLERVNYFLQDMAALVRAGEPVDSQLMQFLLSDVMGDGGQWIMAMNLYKKYGAVPKQYFPETASSQNTSQMNSQLRSLLHQAVAHMVADPGSIEQIISDYTAAGHRILTIHLGTPPTAFDWEWTDKDGNFHRDGQITPQEFWQKYVSAGLEDYVCLIDDPRREHPKGKKIAIEHLGNVAGGDPTEYLNVPAQFMKDCARKIMTEQGLPVWFGADCHPMMDRKEGKWATDLFEYGRVYDVDFDLDKEQRVRFGESAMNHAMAFVGVDVADDGQTTNRWKVENSWGSDIADKGYFAMSDDWFTQYVYEVAVPKSMLPEEYRKAFDEPAIMLPAWDPMGALA</sequence>
<comment type="similarity">
    <text evidence="4">Belongs to the peptidase C1 family.</text>
</comment>
<dbReference type="Proteomes" id="UP000216004">
    <property type="component" value="Unassembled WGS sequence"/>
</dbReference>
<evidence type="ECO:0000313" key="7">
    <source>
        <dbReference type="Proteomes" id="UP000216004"/>
    </source>
</evidence>
<keyword evidence="7" id="KW-1185">Reference proteome</keyword>
<name>A0A261EUP0_9BIFI</name>
<dbReference type="InterPro" id="IPR004134">
    <property type="entry name" value="Peptidase_C1B"/>
</dbReference>
<evidence type="ECO:0000256" key="2">
    <source>
        <dbReference type="ARBA" id="ARBA00022801"/>
    </source>
</evidence>
<keyword evidence="2 4" id="KW-0378">Hydrolase</keyword>
<dbReference type="InterPro" id="IPR000169">
    <property type="entry name" value="Pept_cys_AS"/>
</dbReference>
<dbReference type="GO" id="GO:0006508">
    <property type="term" value="P:proteolysis"/>
    <property type="evidence" value="ECO:0007669"/>
    <property type="project" value="UniProtKB-KW"/>
</dbReference>
<dbReference type="Pfam" id="PF03051">
    <property type="entry name" value="Peptidase_C1_2"/>
    <property type="match status" value="1"/>
</dbReference>